<evidence type="ECO:0000313" key="3">
    <source>
        <dbReference type="Proteomes" id="UP000800038"/>
    </source>
</evidence>
<dbReference type="InterPro" id="IPR010730">
    <property type="entry name" value="HET"/>
</dbReference>
<evidence type="ECO:0000259" key="1">
    <source>
        <dbReference type="Pfam" id="PF06985"/>
    </source>
</evidence>
<dbReference type="AlphaFoldDB" id="A0A6A5T1B0"/>
<keyword evidence="3" id="KW-1185">Reference proteome</keyword>
<dbReference type="OrthoDB" id="2958217at2759"/>
<dbReference type="PANTHER" id="PTHR33112:SF10">
    <property type="entry name" value="TOL"/>
    <property type="match status" value="1"/>
</dbReference>
<evidence type="ECO:0000313" key="2">
    <source>
        <dbReference type="EMBL" id="KAF1946765.1"/>
    </source>
</evidence>
<dbReference type="Pfam" id="PF06985">
    <property type="entry name" value="HET"/>
    <property type="match status" value="1"/>
</dbReference>
<sequence length="135" mass="15302">MSEARNLLATFDERAYNFTDWASSMARPKKWLSQCRSGHTNCQASRWTENSSFRPTRMLEVREPDTPQVRLRVSSDHDDTSSQYATLSHCWGNAKALRLTSISYQHLRAGVAISELAKMFQDAIFTAQSLGVSLL</sequence>
<gene>
    <name evidence="2" type="ORF">EJ02DRAFT_450124</name>
</gene>
<feature type="domain" description="Heterokaryon incompatibility" evidence="1">
    <location>
        <begin position="84"/>
        <end position="134"/>
    </location>
</feature>
<dbReference type="PANTHER" id="PTHR33112">
    <property type="entry name" value="DOMAIN PROTEIN, PUTATIVE-RELATED"/>
    <property type="match status" value="1"/>
</dbReference>
<dbReference type="EMBL" id="ML976001">
    <property type="protein sequence ID" value="KAF1946765.1"/>
    <property type="molecule type" value="Genomic_DNA"/>
</dbReference>
<protein>
    <recommendedName>
        <fullName evidence="1">Heterokaryon incompatibility domain-containing protein</fullName>
    </recommendedName>
</protein>
<name>A0A6A5T1B0_9PLEO</name>
<reference evidence="2" key="1">
    <citation type="journal article" date="2020" name="Stud. Mycol.">
        <title>101 Dothideomycetes genomes: a test case for predicting lifestyles and emergence of pathogens.</title>
        <authorList>
            <person name="Haridas S."/>
            <person name="Albert R."/>
            <person name="Binder M."/>
            <person name="Bloem J."/>
            <person name="Labutti K."/>
            <person name="Salamov A."/>
            <person name="Andreopoulos B."/>
            <person name="Baker S."/>
            <person name="Barry K."/>
            <person name="Bills G."/>
            <person name="Bluhm B."/>
            <person name="Cannon C."/>
            <person name="Castanera R."/>
            <person name="Culley D."/>
            <person name="Daum C."/>
            <person name="Ezra D."/>
            <person name="Gonzalez J."/>
            <person name="Henrissat B."/>
            <person name="Kuo A."/>
            <person name="Liang C."/>
            <person name="Lipzen A."/>
            <person name="Lutzoni F."/>
            <person name="Magnuson J."/>
            <person name="Mondo S."/>
            <person name="Nolan M."/>
            <person name="Ohm R."/>
            <person name="Pangilinan J."/>
            <person name="Park H.-J."/>
            <person name="Ramirez L."/>
            <person name="Alfaro M."/>
            <person name="Sun H."/>
            <person name="Tritt A."/>
            <person name="Yoshinaga Y."/>
            <person name="Zwiers L.-H."/>
            <person name="Turgeon B."/>
            <person name="Goodwin S."/>
            <person name="Spatafora J."/>
            <person name="Crous P."/>
            <person name="Grigoriev I."/>
        </authorList>
    </citation>
    <scope>NUCLEOTIDE SEQUENCE</scope>
    <source>
        <strain evidence="2">CBS 161.51</strain>
    </source>
</reference>
<dbReference type="Proteomes" id="UP000800038">
    <property type="component" value="Unassembled WGS sequence"/>
</dbReference>
<organism evidence="2 3">
    <name type="scientific">Clathrospora elynae</name>
    <dbReference type="NCBI Taxonomy" id="706981"/>
    <lineage>
        <taxon>Eukaryota</taxon>
        <taxon>Fungi</taxon>
        <taxon>Dikarya</taxon>
        <taxon>Ascomycota</taxon>
        <taxon>Pezizomycotina</taxon>
        <taxon>Dothideomycetes</taxon>
        <taxon>Pleosporomycetidae</taxon>
        <taxon>Pleosporales</taxon>
        <taxon>Diademaceae</taxon>
        <taxon>Clathrospora</taxon>
    </lineage>
</organism>
<proteinExistence type="predicted"/>
<accession>A0A6A5T1B0</accession>